<gene>
    <name evidence="1" type="ORF">JKG61_18395</name>
</gene>
<reference evidence="1 2" key="1">
    <citation type="submission" date="2021-01" db="EMBL/GenBank/DDBJ databases">
        <title>C459-1 draft genome sequence.</title>
        <authorList>
            <person name="Zhang X.-F."/>
        </authorList>
    </citation>
    <scope>NUCLEOTIDE SEQUENCE [LARGE SCALE GENOMIC DNA]</scope>
    <source>
        <strain evidence="2">C459-1</strain>
    </source>
</reference>
<sequence length="502" mass="56939">MKKINIILFVVSGILGLTFSCSKDQGNYQYTVLNDIQIENVPSYYESEYLVDTLKISPVLSFSADKIDSKNLSYEWASLPRNSGIGSGKKILGSEKDLLFHVDLLPGTYDLYFKVTNNINNVSYDEKIELKVSTAAYEGWMVLSELNNIARLGMVSLGGNGSTHTIIPNALAQTEMGEISSPRSVKYCNSMGAWENIAIIGGQTTHRVNPAFFTWSPDKDFKYEMLDNTPNNNPLKIVTVDFFSEFLITEQGNLYFKDPLDGDAFTAPRNRDEQGNTFKAAPFVAYGTNTYSVDAIVFDTDAKRFLKLPYKSAKCLSIPDGPLFSYSTNKELLHMSNSAFNNADNFAIMKDNNSKYYLYRFNIGYSSITQTYFDIIHSEEIQGASHFAVHPTLGYIFFIKDGKLYEYDMNLRTAKKMADYGNKEVTLLKFNAFTSSGKYYKPIYKELELQLIVGVNDPSKSQEASASLILYEVPTINRDLILKKQYDNFPKIIDITYRERWY</sequence>
<name>A0ABS1R7N5_9SPHI</name>
<dbReference type="InterPro" id="IPR032183">
    <property type="entry name" value="PKD-like"/>
</dbReference>
<dbReference type="PROSITE" id="PS51257">
    <property type="entry name" value="PROKAR_LIPOPROTEIN"/>
    <property type="match status" value="1"/>
</dbReference>
<dbReference type="Pfam" id="PF16407">
    <property type="entry name" value="PKD_2"/>
    <property type="match status" value="1"/>
</dbReference>
<proteinExistence type="predicted"/>
<evidence type="ECO:0000313" key="1">
    <source>
        <dbReference type="EMBL" id="MBL1410736.1"/>
    </source>
</evidence>
<dbReference type="Proteomes" id="UP000625283">
    <property type="component" value="Unassembled WGS sequence"/>
</dbReference>
<dbReference type="EMBL" id="JAERTY010000010">
    <property type="protein sequence ID" value="MBL1410736.1"/>
    <property type="molecule type" value="Genomic_DNA"/>
</dbReference>
<evidence type="ECO:0000313" key="2">
    <source>
        <dbReference type="Proteomes" id="UP000625283"/>
    </source>
</evidence>
<organism evidence="1 2">
    <name type="scientific">Sphingobacterium faecale</name>
    <dbReference type="NCBI Taxonomy" id="2803775"/>
    <lineage>
        <taxon>Bacteria</taxon>
        <taxon>Pseudomonadati</taxon>
        <taxon>Bacteroidota</taxon>
        <taxon>Sphingobacteriia</taxon>
        <taxon>Sphingobacteriales</taxon>
        <taxon>Sphingobacteriaceae</taxon>
        <taxon>Sphingobacterium</taxon>
    </lineage>
</organism>
<accession>A0ABS1R7N5</accession>
<evidence type="ECO:0008006" key="3">
    <source>
        <dbReference type="Google" id="ProtNLM"/>
    </source>
</evidence>
<protein>
    <recommendedName>
        <fullName evidence="3">PKD family protein</fullName>
    </recommendedName>
</protein>
<comment type="caution">
    <text evidence="1">The sequence shown here is derived from an EMBL/GenBank/DDBJ whole genome shotgun (WGS) entry which is preliminary data.</text>
</comment>
<dbReference type="RefSeq" id="WP_202104426.1">
    <property type="nucleotide sequence ID" value="NZ_JAERTY010000010.1"/>
</dbReference>
<keyword evidence="2" id="KW-1185">Reference proteome</keyword>